<comment type="caution">
    <text evidence="3">The sequence shown here is derived from an EMBL/GenBank/DDBJ whole genome shotgun (WGS) entry which is preliminary data.</text>
</comment>
<dbReference type="OrthoDB" id="2440655at2759"/>
<feature type="compositionally biased region" description="Polar residues" evidence="1">
    <location>
        <begin position="174"/>
        <end position="188"/>
    </location>
</feature>
<feature type="compositionally biased region" description="Polar residues" evidence="1">
    <location>
        <begin position="247"/>
        <end position="267"/>
    </location>
</feature>
<sequence>MAFIVLPGILIAEKVAEKVVIATTVAAVAVVTKVAVEVVGAIAVNIYNASNSSGDSNSSDDSNKRNEESIGDGKPTEEDGFVPKRNWDGTKTVAKNGKRGYEDKKGDIWVPVKKSNHEGAHRGEHWDVQHRDGTYHNTLKGQISPGNRSSRRTSVDSRRSHRRSASPLLPRDAINTNTNNPGIENPEQNTDHAGFVETSSLQPPPPYSQSEDVVTSGVTDEAQNNNIYSKVNQGNVVSNHEDVSGNMPLSQNNSDVSMYDVDSQSLE</sequence>
<accession>A0A9N8VJ02</accession>
<dbReference type="Pfam" id="PF15535">
    <property type="entry name" value="Ntox37"/>
    <property type="match status" value="1"/>
</dbReference>
<feature type="region of interest" description="Disordered" evidence="1">
    <location>
        <begin position="237"/>
        <end position="267"/>
    </location>
</feature>
<feature type="region of interest" description="Disordered" evidence="1">
    <location>
        <begin position="115"/>
        <end position="224"/>
    </location>
</feature>
<dbReference type="Proteomes" id="UP000789342">
    <property type="component" value="Unassembled WGS sequence"/>
</dbReference>
<name>A0A9N8VJ02_9GLOM</name>
<protein>
    <submittedName>
        <fullName evidence="3">6948_t:CDS:1</fullName>
    </submittedName>
</protein>
<dbReference type="EMBL" id="CAJVPV010000329">
    <property type="protein sequence ID" value="CAG8451677.1"/>
    <property type="molecule type" value="Genomic_DNA"/>
</dbReference>
<reference evidence="3" key="1">
    <citation type="submission" date="2021-06" db="EMBL/GenBank/DDBJ databases">
        <authorList>
            <person name="Kallberg Y."/>
            <person name="Tangrot J."/>
            <person name="Rosling A."/>
        </authorList>
    </citation>
    <scope>NUCLEOTIDE SEQUENCE</scope>
    <source>
        <strain evidence="3">CL551</strain>
    </source>
</reference>
<organism evidence="3 4">
    <name type="scientific">Acaulospora morrowiae</name>
    <dbReference type="NCBI Taxonomy" id="94023"/>
    <lineage>
        <taxon>Eukaryota</taxon>
        <taxon>Fungi</taxon>
        <taxon>Fungi incertae sedis</taxon>
        <taxon>Mucoromycota</taxon>
        <taxon>Glomeromycotina</taxon>
        <taxon>Glomeromycetes</taxon>
        <taxon>Diversisporales</taxon>
        <taxon>Acaulosporaceae</taxon>
        <taxon>Acaulospora</taxon>
    </lineage>
</organism>
<proteinExistence type="predicted"/>
<feature type="compositionally biased region" description="Basic and acidic residues" evidence="1">
    <location>
        <begin position="115"/>
        <end position="134"/>
    </location>
</feature>
<dbReference type="AlphaFoldDB" id="A0A9N8VJ02"/>
<keyword evidence="4" id="KW-1185">Reference proteome</keyword>
<evidence type="ECO:0000259" key="2">
    <source>
        <dbReference type="Pfam" id="PF15535"/>
    </source>
</evidence>
<feature type="compositionally biased region" description="Polar residues" evidence="1">
    <location>
        <begin position="135"/>
        <end position="147"/>
    </location>
</feature>
<feature type="region of interest" description="Disordered" evidence="1">
    <location>
        <begin position="50"/>
        <end position="103"/>
    </location>
</feature>
<evidence type="ECO:0000313" key="4">
    <source>
        <dbReference type="Proteomes" id="UP000789342"/>
    </source>
</evidence>
<feature type="domain" description="Toxin 37-like C-terminal" evidence="2">
    <location>
        <begin position="73"/>
        <end position="140"/>
    </location>
</feature>
<dbReference type="InterPro" id="IPR029108">
    <property type="entry name" value="Ntox37-like_C"/>
</dbReference>
<evidence type="ECO:0000313" key="3">
    <source>
        <dbReference type="EMBL" id="CAG8451677.1"/>
    </source>
</evidence>
<feature type="compositionally biased region" description="Low complexity" evidence="1">
    <location>
        <begin position="50"/>
        <end position="60"/>
    </location>
</feature>
<gene>
    <name evidence="3" type="ORF">AMORRO_LOCUS928</name>
</gene>
<evidence type="ECO:0000256" key="1">
    <source>
        <dbReference type="SAM" id="MobiDB-lite"/>
    </source>
</evidence>
<feature type="compositionally biased region" description="Polar residues" evidence="1">
    <location>
        <begin position="211"/>
        <end position="224"/>
    </location>
</feature>
<feature type="compositionally biased region" description="Basic and acidic residues" evidence="1">
    <location>
        <begin position="74"/>
        <end position="88"/>
    </location>
</feature>